<keyword evidence="2" id="KW-0812">Transmembrane</keyword>
<dbReference type="PANTHER" id="PTHR28136">
    <property type="entry name" value="NUCLEUS EXPORT PROTEIN BRR6"/>
    <property type="match status" value="1"/>
</dbReference>
<gene>
    <name evidence="4" type="ORF">PFFCH_02523</name>
</gene>
<organism evidence="4 5">
    <name type="scientific">Plasmodium falciparum FCH/4</name>
    <dbReference type="NCBI Taxonomy" id="1036724"/>
    <lineage>
        <taxon>Eukaryota</taxon>
        <taxon>Sar</taxon>
        <taxon>Alveolata</taxon>
        <taxon>Apicomplexa</taxon>
        <taxon>Aconoidasida</taxon>
        <taxon>Haemosporida</taxon>
        <taxon>Plasmodiidae</taxon>
        <taxon>Plasmodium</taxon>
        <taxon>Plasmodium (Laverania)</taxon>
    </lineage>
</organism>
<accession>A0A024VMS4</accession>
<feature type="region of interest" description="Disordered" evidence="1">
    <location>
        <begin position="412"/>
        <end position="439"/>
    </location>
</feature>
<dbReference type="PANTHER" id="PTHR28136:SF1">
    <property type="entry name" value="NUCLEUS EXPORT PROTEIN BRL1"/>
    <property type="match status" value="1"/>
</dbReference>
<evidence type="ECO:0000256" key="2">
    <source>
        <dbReference type="SAM" id="Phobius"/>
    </source>
</evidence>
<dbReference type="InterPro" id="IPR040202">
    <property type="entry name" value="Brl1/Brr6"/>
</dbReference>
<proteinExistence type="predicted"/>
<reference evidence="4 5" key="1">
    <citation type="submission" date="2013-02" db="EMBL/GenBank/DDBJ databases">
        <title>The Genome Annotation of Plasmodium falciparum FCH/4.</title>
        <authorList>
            <consortium name="The Broad Institute Genome Sequencing Platform"/>
            <consortium name="The Broad Institute Genome Sequencing Center for Infectious Disease"/>
            <person name="Neafsey D."/>
            <person name="Hoffman S."/>
            <person name="Volkman S."/>
            <person name="Rosenthal P."/>
            <person name="Walker B."/>
            <person name="Young S.K."/>
            <person name="Zeng Q."/>
            <person name="Gargeya S."/>
            <person name="Fitzgerald M."/>
            <person name="Haas B."/>
            <person name="Abouelleil A."/>
            <person name="Allen A.W."/>
            <person name="Alvarado L."/>
            <person name="Arachchi H.M."/>
            <person name="Berlin A.M."/>
            <person name="Chapman S.B."/>
            <person name="Gainer-Dewar J."/>
            <person name="Goldberg J."/>
            <person name="Griggs A."/>
            <person name="Gujja S."/>
            <person name="Hansen M."/>
            <person name="Howarth C."/>
            <person name="Imamovic A."/>
            <person name="Ireland A."/>
            <person name="Larimer J."/>
            <person name="McCowan C."/>
            <person name="Murphy C."/>
            <person name="Pearson M."/>
            <person name="Poon T.W."/>
            <person name="Priest M."/>
            <person name="Roberts A."/>
            <person name="Saif S."/>
            <person name="Shea T."/>
            <person name="Sisk P."/>
            <person name="Sykes S."/>
            <person name="Wortman J."/>
            <person name="Nusbaum C."/>
            <person name="Birren B."/>
        </authorList>
    </citation>
    <scope>NUCLEOTIDE SEQUENCE [LARGE SCALE GENOMIC DNA]</scope>
    <source>
        <strain evidence="4 5">FCH/4</strain>
    </source>
</reference>
<name>A0A024VMS4_PLAFA</name>
<evidence type="ECO:0000256" key="1">
    <source>
        <dbReference type="SAM" id="MobiDB-lite"/>
    </source>
</evidence>
<dbReference type="SMART" id="SM01042">
    <property type="entry name" value="Brr6_like_C_C"/>
    <property type="match status" value="1"/>
</dbReference>
<dbReference type="OrthoDB" id="5961at2759"/>
<feature type="transmembrane region" description="Helical" evidence="2">
    <location>
        <begin position="298"/>
        <end position="316"/>
    </location>
</feature>
<dbReference type="EMBL" id="KI927939">
    <property type="protein sequence ID" value="ETW30029.1"/>
    <property type="molecule type" value="Genomic_DNA"/>
</dbReference>
<keyword evidence="2" id="KW-1133">Transmembrane helix</keyword>
<dbReference type="GO" id="GO:0055088">
    <property type="term" value="P:lipid homeostasis"/>
    <property type="evidence" value="ECO:0007669"/>
    <property type="project" value="InterPro"/>
</dbReference>
<feature type="compositionally biased region" description="Basic and acidic residues" evidence="1">
    <location>
        <begin position="423"/>
        <end position="439"/>
    </location>
</feature>
<feature type="domain" description="Brl1/Brr6" evidence="3">
    <location>
        <begin position="187"/>
        <end position="320"/>
    </location>
</feature>
<feature type="compositionally biased region" description="Polar residues" evidence="1">
    <location>
        <begin position="412"/>
        <end position="421"/>
    </location>
</feature>
<dbReference type="GO" id="GO:0031965">
    <property type="term" value="C:nuclear membrane"/>
    <property type="evidence" value="ECO:0007669"/>
    <property type="project" value="InterPro"/>
</dbReference>
<dbReference type="Pfam" id="PF10104">
    <property type="entry name" value="Brr6_like_C_C"/>
    <property type="match status" value="1"/>
</dbReference>
<reference evidence="4 5" key="2">
    <citation type="submission" date="2013-02" db="EMBL/GenBank/DDBJ databases">
        <title>The Genome Sequence of Plasmodium falciparum FCH/4.</title>
        <authorList>
            <consortium name="The Broad Institute Genome Sequencing Platform"/>
            <consortium name="The Broad Institute Genome Sequencing Center for Infectious Disease"/>
            <person name="Neafsey D."/>
            <person name="Cheeseman I."/>
            <person name="Volkman S."/>
            <person name="Adams J."/>
            <person name="Walker B."/>
            <person name="Young S.K."/>
            <person name="Zeng Q."/>
            <person name="Gargeya S."/>
            <person name="Fitzgerald M."/>
            <person name="Haas B."/>
            <person name="Abouelleil A."/>
            <person name="Alvarado L."/>
            <person name="Arachchi H.M."/>
            <person name="Berlin A.M."/>
            <person name="Chapman S.B."/>
            <person name="Dewar J."/>
            <person name="Goldberg J."/>
            <person name="Griggs A."/>
            <person name="Gujja S."/>
            <person name="Hansen M."/>
            <person name="Howarth C."/>
            <person name="Imamovic A."/>
            <person name="Larimer J."/>
            <person name="McCowan C."/>
            <person name="Murphy C."/>
            <person name="Neiman D."/>
            <person name="Pearson M."/>
            <person name="Priest M."/>
            <person name="Roberts A."/>
            <person name="Saif S."/>
            <person name="Shea T."/>
            <person name="Sisk P."/>
            <person name="Sykes S."/>
            <person name="Wortman J."/>
            <person name="Nusbaum C."/>
            <person name="Birren B."/>
        </authorList>
    </citation>
    <scope>NUCLEOTIDE SEQUENCE [LARGE SCALE GENOMIC DNA]</scope>
    <source>
        <strain evidence="4 5">FCH/4</strain>
    </source>
</reference>
<evidence type="ECO:0000259" key="3">
    <source>
        <dbReference type="SMART" id="SM01042"/>
    </source>
</evidence>
<protein>
    <recommendedName>
        <fullName evidence="3">Brl1/Brr6 domain-containing protein</fullName>
    </recommendedName>
</protein>
<feature type="transmembrane region" description="Helical" evidence="2">
    <location>
        <begin position="190"/>
        <end position="211"/>
    </location>
</feature>
<dbReference type="AlphaFoldDB" id="A0A024VMS4"/>
<sequence>MNESENKLPLIPLKESKRFTCSDGDDDEENDTINLENNSNDLVNGFQNFLISNGSNNGSCKGTKTKKDDALIRKENFRNLNLLKKKKNFIRKDAYGSNNLVLGGLRNNSKKLSMKRKFLWNCIDQNTNVSELSYIKDFENNNSFLHENNGHHMVLYDNKFRDYYPKYIKEERGDRIRNFFVYSPDIIQRWIRVIFNIIITSLIVTLIYYIFISVREDINKKVAIQVQNVKEESNSCRKQYNAHKCGTVNLPLLNEKCEEWAKCMKTDYKLYQDISFLSAQMLGQIINTFIVQFEWKSICVIAFIFLLIFIGSNYALSIGGYRSNNDYNSTYPNLNNNYNHLNNNNNNMSPYPYYPFYPIIPQPINYNNSGNPNMDIPIMNCMPSQNKFYRNSSFNRNAYTNSFMNNFHHNLNENDMGTHSSPRNKDFNETYNSSKKDQKRMLTINPPFRFVGQGR</sequence>
<evidence type="ECO:0000313" key="5">
    <source>
        <dbReference type="Proteomes" id="UP000030656"/>
    </source>
</evidence>
<dbReference type="GO" id="GO:0006998">
    <property type="term" value="P:nuclear envelope organization"/>
    <property type="evidence" value="ECO:0007669"/>
    <property type="project" value="InterPro"/>
</dbReference>
<dbReference type="Proteomes" id="UP000030656">
    <property type="component" value="Unassembled WGS sequence"/>
</dbReference>
<keyword evidence="2" id="KW-0472">Membrane</keyword>
<dbReference type="InterPro" id="IPR018767">
    <property type="entry name" value="Brl1/Brr6_dom"/>
</dbReference>
<evidence type="ECO:0000313" key="4">
    <source>
        <dbReference type="EMBL" id="ETW30029.1"/>
    </source>
</evidence>